<accession>A0AA86T5C4</accession>
<evidence type="ECO:0000313" key="2">
    <source>
        <dbReference type="Proteomes" id="UP001179121"/>
    </source>
</evidence>
<dbReference type="AlphaFoldDB" id="A0AA86T5C4"/>
<dbReference type="EMBL" id="OX365700">
    <property type="protein sequence ID" value="CAI4030652.1"/>
    <property type="molecule type" value="Genomic_DNA"/>
</dbReference>
<reference evidence="1" key="1">
    <citation type="submission" date="2022-10" db="EMBL/GenBank/DDBJ databases">
        <authorList>
            <person name="Koch H."/>
        </authorList>
    </citation>
    <scope>NUCLEOTIDE SEQUENCE</scope>
    <source>
        <strain evidence="1">DNF</strain>
    </source>
</reference>
<name>A0AA86T5C4_9BACT</name>
<dbReference type="Proteomes" id="UP001179121">
    <property type="component" value="Chromosome"/>
</dbReference>
<sequence length="193" mass="20915">MIAGIGMIRGRIRFLLTAAMAAWIAGPLAVPRPALSQSLEDTSQFLTDFTSAQAVVRALGCKDEDVGKLPLVTRIYAVIPTGANAGLIELNHGSWSARTGSTRFDLHDVERIDSTGEKTLADGRVYHAVRFACSGKARCVEKVVLCQGKVNERRAQFAEEILLFQGASSAERTTKAFQHLLQLIQAKQGTSPF</sequence>
<evidence type="ECO:0000313" key="1">
    <source>
        <dbReference type="EMBL" id="CAI4030652.1"/>
    </source>
</evidence>
<protein>
    <submittedName>
        <fullName evidence="1">Uncharacterized protein</fullName>
    </submittedName>
</protein>
<proteinExistence type="predicted"/>
<dbReference type="RefSeq" id="WP_289267630.1">
    <property type="nucleotide sequence ID" value="NZ_OX365700.1"/>
</dbReference>
<organism evidence="1 2">
    <name type="scientific">Nitrospira tepida</name>
    <dbReference type="NCBI Taxonomy" id="2973512"/>
    <lineage>
        <taxon>Bacteria</taxon>
        <taxon>Pseudomonadati</taxon>
        <taxon>Nitrospirota</taxon>
        <taxon>Nitrospiria</taxon>
        <taxon>Nitrospirales</taxon>
        <taxon>Nitrospiraceae</taxon>
        <taxon>Nitrospira</taxon>
    </lineage>
</organism>
<dbReference type="KEGG" id="nti:DNFV4_01080"/>
<gene>
    <name evidence="1" type="ORF">DNFV4_01080</name>
</gene>
<keyword evidence="2" id="KW-1185">Reference proteome</keyword>